<name>A0A1E3WHW5_9VIBR</name>
<feature type="transmembrane region" description="Helical" evidence="2">
    <location>
        <begin position="325"/>
        <end position="345"/>
    </location>
</feature>
<dbReference type="AlphaFoldDB" id="A0A1E3WHW5"/>
<dbReference type="Proteomes" id="UP000095131">
    <property type="component" value="Unassembled WGS sequence"/>
</dbReference>
<feature type="transmembrane region" description="Helical" evidence="2">
    <location>
        <begin position="297"/>
        <end position="318"/>
    </location>
</feature>
<evidence type="ECO:0000256" key="1">
    <source>
        <dbReference type="SAM" id="MobiDB-lite"/>
    </source>
</evidence>
<dbReference type="PANTHER" id="PTHR30092">
    <property type="entry name" value="INNER MEMBRANE PROTEIN CRED"/>
    <property type="match status" value="1"/>
</dbReference>
<dbReference type="Pfam" id="PF06123">
    <property type="entry name" value="CreD"/>
    <property type="match status" value="1"/>
</dbReference>
<dbReference type="InterPro" id="IPR010364">
    <property type="entry name" value="Uncharacterised_IM_CreD"/>
</dbReference>
<keyword evidence="2" id="KW-0812">Transmembrane</keyword>
<comment type="caution">
    <text evidence="3">The sequence shown here is derived from an EMBL/GenBank/DDBJ whole genome shotgun (WGS) entry which is preliminary data.</text>
</comment>
<proteinExistence type="predicted"/>
<feature type="transmembrane region" description="Helical" evidence="2">
    <location>
        <begin position="406"/>
        <end position="426"/>
    </location>
</feature>
<dbReference type="GO" id="GO:0005886">
    <property type="term" value="C:plasma membrane"/>
    <property type="evidence" value="ECO:0007669"/>
    <property type="project" value="TreeGrafter"/>
</dbReference>
<evidence type="ECO:0000313" key="4">
    <source>
        <dbReference type="Proteomes" id="UP000095131"/>
    </source>
</evidence>
<dbReference type="NCBIfam" id="NF008712">
    <property type="entry name" value="PRK11715.1-1"/>
    <property type="match status" value="1"/>
</dbReference>
<feature type="transmembrane region" description="Helical" evidence="2">
    <location>
        <begin position="382"/>
        <end position="400"/>
    </location>
</feature>
<feature type="region of interest" description="Disordered" evidence="1">
    <location>
        <begin position="437"/>
        <end position="469"/>
    </location>
</feature>
<dbReference type="EMBL" id="MDCJ01000007">
    <property type="protein sequence ID" value="ODS05122.1"/>
    <property type="molecule type" value="Genomic_DNA"/>
</dbReference>
<evidence type="ECO:0000313" key="3">
    <source>
        <dbReference type="EMBL" id="ODS05122.1"/>
    </source>
</evidence>
<accession>A0A1E3WHW5</accession>
<dbReference type="PATRIC" id="fig|45658.8.peg.4245"/>
<gene>
    <name evidence="3" type="ORF">VSF3289_04263</name>
</gene>
<dbReference type="PANTHER" id="PTHR30092:SF0">
    <property type="entry name" value="INNER MEMBRANE PROTEIN CRED"/>
    <property type="match status" value="1"/>
</dbReference>
<protein>
    <submittedName>
        <fullName evidence="3">Inner membrane protein CreD</fullName>
    </submittedName>
</protein>
<keyword evidence="2" id="KW-0472">Membrane</keyword>
<sequence>MGKITKNHIVTKFAFVLFLFILLQIPVSMVSNLISERADRQHDVRQEIARSSSGEQRIIGPFIHVNYTEMDTHEGKAYLSEREAFLLPETFDMNANLDSFAKYRGIYQARLFKANTQLKGQFDLRPLRNLHNGNVKSISLVVGIRDSRGLLKLSEMTIGDQPISVIPGTDVAQFTQGFHTPLNFDQLDITQPLAFDLNFLLQGMGQLQVTPIGKTTTVELSSEWPHPSFTGDYLPISSDISDVGFTAQWASNNFSSNITQLFQRCMADSAACYELERRQMGVDLIDPVDHYLKSHRAINYSLLVITLVFASFFLLELFQARMMHPIQYGFVGLALALFYLLLISLSEHIGFNWAYLISSLASTGVLSLYVSGMLKNNKQGMVFGASLLLLYGLLFGLLLAESYALLMGTLLCFAILSLVMVLTRNVDWYERCQRVRPSSHDDVQSDETPLSAEQKGQYQSQDENKSDDS</sequence>
<dbReference type="OrthoDB" id="9791851at2"/>
<evidence type="ECO:0000256" key="2">
    <source>
        <dbReference type="SAM" id="Phobius"/>
    </source>
</evidence>
<organism evidence="3 4">
    <name type="scientific">Vibrio scophthalmi</name>
    <dbReference type="NCBI Taxonomy" id="45658"/>
    <lineage>
        <taxon>Bacteria</taxon>
        <taxon>Pseudomonadati</taxon>
        <taxon>Pseudomonadota</taxon>
        <taxon>Gammaproteobacteria</taxon>
        <taxon>Vibrionales</taxon>
        <taxon>Vibrionaceae</taxon>
        <taxon>Vibrio</taxon>
    </lineage>
</organism>
<dbReference type="PIRSF" id="PIRSF004548">
    <property type="entry name" value="CreD"/>
    <property type="match status" value="1"/>
</dbReference>
<feature type="transmembrane region" description="Helical" evidence="2">
    <location>
        <begin position="351"/>
        <end position="370"/>
    </location>
</feature>
<reference evidence="3 4" key="1">
    <citation type="submission" date="2016-08" db="EMBL/GenBank/DDBJ databases">
        <title>Genome sequencing of Vibrio scophthalmi strain FP3289, an isolated from Paralichthys olivaceus.</title>
        <authorList>
            <person name="Han H.-J."/>
        </authorList>
    </citation>
    <scope>NUCLEOTIDE SEQUENCE [LARGE SCALE GENOMIC DNA]</scope>
    <source>
        <strain evidence="3 4">FP3289</strain>
    </source>
</reference>
<keyword evidence="2" id="KW-1133">Transmembrane helix</keyword>
<dbReference type="RefSeq" id="WP_069448095.1">
    <property type="nucleotide sequence ID" value="NZ_MDCJ01000007.1"/>
</dbReference>